<accession>A0A2S8BSE0</accession>
<comment type="caution">
    <text evidence="1">The sequence shown here is derived from an EMBL/GenBank/DDBJ whole genome shotgun (WGS) entry which is preliminary data.</text>
</comment>
<gene>
    <name evidence="1" type="ORF">C1Y40_00213</name>
</gene>
<dbReference type="AlphaFoldDB" id="A0A2S8BSE0"/>
<evidence type="ECO:0000313" key="1">
    <source>
        <dbReference type="EMBL" id="PQM49562.1"/>
    </source>
</evidence>
<proteinExistence type="predicted"/>
<dbReference type="Proteomes" id="UP000238296">
    <property type="component" value="Unassembled WGS sequence"/>
</dbReference>
<evidence type="ECO:0000313" key="2">
    <source>
        <dbReference type="Proteomes" id="UP000238296"/>
    </source>
</evidence>
<organism evidence="1 2">
    <name type="scientific">Mycobacterium talmoniae</name>
    <dbReference type="NCBI Taxonomy" id="1858794"/>
    <lineage>
        <taxon>Bacteria</taxon>
        <taxon>Bacillati</taxon>
        <taxon>Actinomycetota</taxon>
        <taxon>Actinomycetes</taxon>
        <taxon>Mycobacteriales</taxon>
        <taxon>Mycobacteriaceae</taxon>
        <taxon>Mycobacterium</taxon>
    </lineage>
</organism>
<name>A0A2S8BSE0_9MYCO</name>
<sequence length="87" mass="8942">MRQRLGAGHGDRARSTDAALTAALSMIRLITIASVSAGTATGSAATSAIFQASCSVRGKSSALRRVRTECINIIHTLRSGAAAEKTL</sequence>
<dbReference type="EMBL" id="PPEA01000039">
    <property type="protein sequence ID" value="PQM49562.1"/>
    <property type="molecule type" value="Genomic_DNA"/>
</dbReference>
<protein>
    <submittedName>
        <fullName evidence="1">Uncharacterized protein</fullName>
    </submittedName>
</protein>
<reference evidence="1 2" key="1">
    <citation type="journal article" date="2017" name="Int. J. Syst. Evol. Microbiol.">
        <title>Mycobacterium talmoniae sp. nov., a slowly growing mycobacterium isolated from human respiratory samples.</title>
        <authorList>
            <person name="Davidson R.M."/>
            <person name="DeGroote M.A."/>
            <person name="Marola J.L."/>
            <person name="Buss S."/>
            <person name="Jones V."/>
            <person name="McNeil M.R."/>
            <person name="Freifeld A.G."/>
            <person name="Elaine Epperson L."/>
            <person name="Hasan N.A."/>
            <person name="Jackson M."/>
            <person name="Iwen P.C."/>
            <person name="Salfinger M."/>
            <person name="Strong M."/>
        </authorList>
    </citation>
    <scope>NUCLEOTIDE SEQUENCE [LARGE SCALE GENOMIC DNA]</scope>
    <source>
        <strain evidence="1 2">ATCC BAA-2683</strain>
    </source>
</reference>